<keyword evidence="8" id="KW-1185">Reference proteome</keyword>
<proteinExistence type="predicted"/>
<reference evidence="7" key="1">
    <citation type="submission" date="2023-02" db="EMBL/GenBank/DDBJ databases">
        <title>Genome of toxic invasive species Heracleum sosnowskyi carries increased number of genes despite the absence of recent whole-genome duplications.</title>
        <authorList>
            <person name="Schelkunov M."/>
            <person name="Shtratnikova V."/>
            <person name="Makarenko M."/>
            <person name="Klepikova A."/>
            <person name="Omelchenko D."/>
            <person name="Novikova G."/>
            <person name="Obukhova E."/>
            <person name="Bogdanov V."/>
            <person name="Penin A."/>
            <person name="Logacheva M."/>
        </authorList>
    </citation>
    <scope>NUCLEOTIDE SEQUENCE</scope>
    <source>
        <strain evidence="7">Hsosn_3</strain>
        <tissue evidence="7">Leaf</tissue>
    </source>
</reference>
<name>A0AAD8J055_9APIA</name>
<dbReference type="Pfam" id="PF02574">
    <property type="entry name" value="S-methyl_trans"/>
    <property type="match status" value="1"/>
</dbReference>
<feature type="domain" description="Hcy-binding" evidence="6">
    <location>
        <begin position="4"/>
        <end position="100"/>
    </location>
</feature>
<dbReference type="InterPro" id="IPR051824">
    <property type="entry name" value="LRR_Rcpt-Like_S/T_Kinase"/>
</dbReference>
<protein>
    <recommendedName>
        <fullName evidence="6">Hcy-binding domain-containing protein</fullName>
    </recommendedName>
</protein>
<dbReference type="GO" id="GO:0008168">
    <property type="term" value="F:methyltransferase activity"/>
    <property type="evidence" value="ECO:0007669"/>
    <property type="project" value="UniProtKB-KW"/>
</dbReference>
<dbReference type="SUPFAM" id="SSF82282">
    <property type="entry name" value="Homocysteine S-methyltransferase"/>
    <property type="match status" value="1"/>
</dbReference>
<evidence type="ECO:0000256" key="5">
    <source>
        <dbReference type="ARBA" id="ARBA00022737"/>
    </source>
</evidence>
<reference evidence="7" key="2">
    <citation type="submission" date="2023-05" db="EMBL/GenBank/DDBJ databases">
        <authorList>
            <person name="Schelkunov M.I."/>
        </authorList>
    </citation>
    <scope>NUCLEOTIDE SEQUENCE</scope>
    <source>
        <strain evidence="7">Hsosn_3</strain>
        <tissue evidence="7">Leaf</tissue>
    </source>
</reference>
<keyword evidence="5" id="KW-0677">Repeat</keyword>
<keyword evidence="4" id="KW-0808">Transferase</keyword>
<dbReference type="InterPro" id="IPR036589">
    <property type="entry name" value="HCY_dom_sf"/>
</dbReference>
<dbReference type="GO" id="GO:0016020">
    <property type="term" value="C:membrane"/>
    <property type="evidence" value="ECO:0007669"/>
    <property type="project" value="UniProtKB-SubCell"/>
</dbReference>
<dbReference type="EMBL" id="JAUIZM010000003">
    <property type="protein sequence ID" value="KAK1395257.1"/>
    <property type="molecule type" value="Genomic_DNA"/>
</dbReference>
<evidence type="ECO:0000313" key="8">
    <source>
        <dbReference type="Proteomes" id="UP001237642"/>
    </source>
</evidence>
<evidence type="ECO:0000256" key="2">
    <source>
        <dbReference type="ARBA" id="ARBA00022603"/>
    </source>
</evidence>
<dbReference type="GO" id="GO:0032259">
    <property type="term" value="P:methylation"/>
    <property type="evidence" value="ECO:0007669"/>
    <property type="project" value="UniProtKB-KW"/>
</dbReference>
<accession>A0AAD8J055</accession>
<dbReference type="PANTHER" id="PTHR48006">
    <property type="entry name" value="LEUCINE-RICH REPEAT-CONTAINING PROTEIN DDB_G0281931-RELATED"/>
    <property type="match status" value="1"/>
</dbReference>
<dbReference type="Proteomes" id="UP001237642">
    <property type="component" value="Unassembled WGS sequence"/>
</dbReference>
<keyword evidence="3" id="KW-0433">Leucine-rich repeat</keyword>
<dbReference type="Pfam" id="PF00560">
    <property type="entry name" value="LRR_1"/>
    <property type="match status" value="2"/>
</dbReference>
<dbReference type="Gene3D" id="3.20.20.330">
    <property type="entry name" value="Homocysteine-binding-like domain"/>
    <property type="match status" value="1"/>
</dbReference>
<keyword evidence="2" id="KW-0489">Methyltransferase</keyword>
<dbReference type="InterPro" id="IPR001611">
    <property type="entry name" value="Leu-rich_rpt"/>
</dbReference>
<dbReference type="Gene3D" id="3.80.10.10">
    <property type="entry name" value="Ribonuclease Inhibitor"/>
    <property type="match status" value="1"/>
</dbReference>
<dbReference type="FunFam" id="3.80.10.10:FF:000383">
    <property type="entry name" value="Leucine-rich repeat receptor protein kinase EMS1"/>
    <property type="match status" value="1"/>
</dbReference>
<evidence type="ECO:0000256" key="1">
    <source>
        <dbReference type="ARBA" id="ARBA00004479"/>
    </source>
</evidence>
<dbReference type="InterPro" id="IPR003726">
    <property type="entry name" value="HCY_dom"/>
</dbReference>
<evidence type="ECO:0000256" key="4">
    <source>
        <dbReference type="ARBA" id="ARBA00022679"/>
    </source>
</evidence>
<evidence type="ECO:0000259" key="6">
    <source>
        <dbReference type="Pfam" id="PF02574"/>
    </source>
</evidence>
<dbReference type="PANTHER" id="PTHR48006:SF66">
    <property type="entry name" value="PROTEIN KINASE DOMAIN-CONTAINING PROTEIN"/>
    <property type="match status" value="1"/>
</dbReference>
<evidence type="ECO:0000313" key="7">
    <source>
        <dbReference type="EMBL" id="KAK1395257.1"/>
    </source>
</evidence>
<sequence length="303" mass="33241">MSLVHLDYLEAGAIVIISASYQVRQDSLQGFEARGMSREESEALLKTNVEIACEVRSIYYERAAKGSRDGAEYGNYLEQHPVLIAASVGSYGAYLADGCHGSVGDALDILKLSSLKAQDLDGILPPSLAKLPFIKQIDLTRNYLHGKIPREWASTKLESIAVTVNRLAGPIPDYLGNISALTDLSLDNNMFNGSVPPELGKLVNLKSLHLDANYFTGQLPLELNNLINLQDIRLSRNNFKGKLPNFQFWKQLQKLDIQASGFEGHLPSSISILSNLSDISISNLNGGASEFPQLQRVTQLKNL</sequence>
<comment type="caution">
    <text evidence="7">The sequence shown here is derived from an EMBL/GenBank/DDBJ whole genome shotgun (WGS) entry which is preliminary data.</text>
</comment>
<comment type="subcellular location">
    <subcellularLocation>
        <location evidence="1">Membrane</location>
        <topology evidence="1">Single-pass type I membrane protein</topology>
    </subcellularLocation>
</comment>
<dbReference type="AlphaFoldDB" id="A0AAD8J055"/>
<gene>
    <name evidence="7" type="ORF">POM88_014313</name>
</gene>
<dbReference type="InterPro" id="IPR032675">
    <property type="entry name" value="LRR_dom_sf"/>
</dbReference>
<evidence type="ECO:0000256" key="3">
    <source>
        <dbReference type="ARBA" id="ARBA00022614"/>
    </source>
</evidence>
<dbReference type="SUPFAM" id="SSF52058">
    <property type="entry name" value="L domain-like"/>
    <property type="match status" value="1"/>
</dbReference>
<organism evidence="7 8">
    <name type="scientific">Heracleum sosnowskyi</name>
    <dbReference type="NCBI Taxonomy" id="360622"/>
    <lineage>
        <taxon>Eukaryota</taxon>
        <taxon>Viridiplantae</taxon>
        <taxon>Streptophyta</taxon>
        <taxon>Embryophyta</taxon>
        <taxon>Tracheophyta</taxon>
        <taxon>Spermatophyta</taxon>
        <taxon>Magnoliopsida</taxon>
        <taxon>eudicotyledons</taxon>
        <taxon>Gunneridae</taxon>
        <taxon>Pentapetalae</taxon>
        <taxon>asterids</taxon>
        <taxon>campanulids</taxon>
        <taxon>Apiales</taxon>
        <taxon>Apiaceae</taxon>
        <taxon>Apioideae</taxon>
        <taxon>apioid superclade</taxon>
        <taxon>Tordylieae</taxon>
        <taxon>Tordyliinae</taxon>
        <taxon>Heracleum</taxon>
    </lineage>
</organism>